<name>A0A4R1G401_9NOCA</name>
<organism evidence="2 3">
    <name type="scientific">Nocardia alba</name>
    <dbReference type="NCBI Taxonomy" id="225051"/>
    <lineage>
        <taxon>Bacteria</taxon>
        <taxon>Bacillati</taxon>
        <taxon>Actinomycetota</taxon>
        <taxon>Actinomycetes</taxon>
        <taxon>Mycobacteriales</taxon>
        <taxon>Nocardiaceae</taxon>
        <taxon>Nocardia</taxon>
    </lineage>
</organism>
<feature type="compositionally biased region" description="Polar residues" evidence="1">
    <location>
        <begin position="62"/>
        <end position="74"/>
    </location>
</feature>
<feature type="compositionally biased region" description="Pro residues" evidence="1">
    <location>
        <begin position="127"/>
        <end position="142"/>
    </location>
</feature>
<feature type="region of interest" description="Disordered" evidence="1">
    <location>
        <begin position="171"/>
        <end position="208"/>
    </location>
</feature>
<feature type="region of interest" description="Disordered" evidence="1">
    <location>
        <begin position="1"/>
        <end position="146"/>
    </location>
</feature>
<evidence type="ECO:0000256" key="1">
    <source>
        <dbReference type="SAM" id="MobiDB-lite"/>
    </source>
</evidence>
<dbReference type="AlphaFoldDB" id="A0A4R1G401"/>
<accession>A0A4R1G401</accession>
<dbReference type="EMBL" id="SMFR01000001">
    <property type="protein sequence ID" value="TCK01105.1"/>
    <property type="molecule type" value="Genomic_DNA"/>
</dbReference>
<proteinExistence type="predicted"/>
<protein>
    <submittedName>
        <fullName evidence="2">Uncharacterized protein</fullName>
    </submittedName>
</protein>
<evidence type="ECO:0000313" key="3">
    <source>
        <dbReference type="Proteomes" id="UP000294856"/>
    </source>
</evidence>
<keyword evidence="3" id="KW-1185">Reference proteome</keyword>
<dbReference type="Proteomes" id="UP000294856">
    <property type="component" value="Unassembled WGS sequence"/>
</dbReference>
<comment type="caution">
    <text evidence="2">The sequence shown here is derived from an EMBL/GenBank/DDBJ whole genome shotgun (WGS) entry which is preliminary data.</text>
</comment>
<reference evidence="2 3" key="1">
    <citation type="submission" date="2019-03" db="EMBL/GenBank/DDBJ databases">
        <title>Genomic Encyclopedia of Type Strains, Phase IV (KMG-IV): sequencing the most valuable type-strain genomes for metagenomic binning, comparative biology and taxonomic classification.</title>
        <authorList>
            <person name="Goeker M."/>
        </authorList>
    </citation>
    <scope>NUCLEOTIDE SEQUENCE [LARGE SCALE GENOMIC DNA]</scope>
    <source>
        <strain evidence="2 3">DSM 44684</strain>
    </source>
</reference>
<feature type="compositionally biased region" description="Low complexity" evidence="1">
    <location>
        <begin position="32"/>
        <end position="50"/>
    </location>
</feature>
<gene>
    <name evidence="2" type="ORF">DFR71_2127</name>
</gene>
<sequence length="208" mass="23029">MEVTARTVRPPPSHTTRARSASHDPATAPQRAAWPPASPPCAAALPARPAVQHRFDPPVSTPAINTAPPRTTPNYADDLRTRKNSRTQPPHRYYRIAPPHRSAHRASCRHPPNQQPRTHHPRHKPSPPRTPRPFPTPSPCLPRTPHHCPHRAIPGLNTPPLTRIARRAAPLCGLCTTPQSKPYYPPREDRSPSPPAPRPDRLPTPSNP</sequence>
<feature type="compositionally biased region" description="Basic residues" evidence="1">
    <location>
        <begin position="117"/>
        <end position="126"/>
    </location>
</feature>
<evidence type="ECO:0000313" key="2">
    <source>
        <dbReference type="EMBL" id="TCK01105.1"/>
    </source>
</evidence>